<reference evidence="4" key="1">
    <citation type="submission" date="2022-11" db="EMBL/GenBank/DDBJ databases">
        <authorList>
            <person name="Petersen C."/>
        </authorList>
    </citation>
    <scope>NUCLEOTIDE SEQUENCE</scope>
    <source>
        <strain evidence="4">IBT 21917</strain>
    </source>
</reference>
<dbReference type="Proteomes" id="UP001146351">
    <property type="component" value="Unassembled WGS sequence"/>
</dbReference>
<dbReference type="InterPro" id="IPR036778">
    <property type="entry name" value="OHCU_decarboxylase_sf"/>
</dbReference>
<dbReference type="Gene3D" id="1.10.3330.10">
    <property type="entry name" value="Oxo-4-hydroxy-4-carboxy-5-ureidoimidazoline decarboxylase"/>
    <property type="match status" value="1"/>
</dbReference>
<organism evidence="4 5">
    <name type="scientific">Penicillium capsulatum</name>
    <dbReference type="NCBI Taxonomy" id="69766"/>
    <lineage>
        <taxon>Eukaryota</taxon>
        <taxon>Fungi</taxon>
        <taxon>Dikarya</taxon>
        <taxon>Ascomycota</taxon>
        <taxon>Pezizomycotina</taxon>
        <taxon>Eurotiomycetes</taxon>
        <taxon>Eurotiomycetidae</taxon>
        <taxon>Eurotiales</taxon>
        <taxon>Aspergillaceae</taxon>
        <taxon>Penicillium</taxon>
    </lineage>
</organism>
<keyword evidence="1" id="KW-0659">Purine metabolism</keyword>
<evidence type="ECO:0000256" key="2">
    <source>
        <dbReference type="SAM" id="MobiDB-lite"/>
    </source>
</evidence>
<name>A0A9W9LFL5_9EURO</name>
<feature type="region of interest" description="Disordered" evidence="2">
    <location>
        <begin position="1"/>
        <end position="20"/>
    </location>
</feature>
<comment type="caution">
    <text evidence="4">The sequence shown here is derived from an EMBL/GenBank/DDBJ whole genome shotgun (WGS) entry which is preliminary data.</text>
</comment>
<feature type="domain" description="Oxo-4-hydroxy-4-carboxy-5-ureidoimidazoline decarboxylase" evidence="3">
    <location>
        <begin position="113"/>
        <end position="271"/>
    </location>
</feature>
<evidence type="ECO:0000259" key="3">
    <source>
        <dbReference type="Pfam" id="PF09349"/>
    </source>
</evidence>
<dbReference type="OrthoDB" id="5398391at2759"/>
<dbReference type="InterPro" id="IPR018020">
    <property type="entry name" value="OHCU_decarboxylase"/>
</dbReference>
<dbReference type="Pfam" id="PF09349">
    <property type="entry name" value="OHCU_decarbox"/>
    <property type="match status" value="1"/>
</dbReference>
<evidence type="ECO:0000313" key="5">
    <source>
        <dbReference type="Proteomes" id="UP001146351"/>
    </source>
</evidence>
<proteinExistence type="predicted"/>
<evidence type="ECO:0000313" key="4">
    <source>
        <dbReference type="EMBL" id="KAJ5152315.1"/>
    </source>
</evidence>
<feature type="compositionally biased region" description="Polar residues" evidence="2">
    <location>
        <begin position="10"/>
        <end position="20"/>
    </location>
</feature>
<sequence>MNFRGRTRSHSPVDSTHGLSQFQRAETLGDAALYSLDEVVWREHSIPSPPGGEAVEVYSVVEDDEDGGGCRLSPSATPDSLLLLILPSAPSWPRHSPAAMTDREFPVLSTLPALPREAQFRVLDTLFEPSPELHQLAVPVLAQTFTSYTSLIDAVAARMTGLSDRNVLFGILGSHPRLGRAPANPEHLSELSKTEQAQLNAGAEEQAEQLRALNAAYEQKFPGLRFVTFVNGRGRDAIMEEMRRRIDRGDADREIHDTIQAMADIAKDRARKLQARM</sequence>
<protein>
    <recommendedName>
        <fullName evidence="3">Oxo-4-hydroxy-4-carboxy-5-ureidoimidazoline decarboxylase domain-containing protein</fullName>
    </recommendedName>
</protein>
<dbReference type="AlphaFoldDB" id="A0A9W9LFL5"/>
<dbReference type="SUPFAM" id="SSF158694">
    <property type="entry name" value="UraD-Like"/>
    <property type="match status" value="1"/>
</dbReference>
<accession>A0A9W9LFL5</accession>
<evidence type="ECO:0000256" key="1">
    <source>
        <dbReference type="ARBA" id="ARBA00022631"/>
    </source>
</evidence>
<dbReference type="PANTHER" id="PTHR37987">
    <property type="entry name" value="CHROMOSOME 9, WHOLE GENOME SHOTGUN SEQUENCE"/>
    <property type="match status" value="1"/>
</dbReference>
<gene>
    <name evidence="4" type="ORF">N7492_010610</name>
</gene>
<dbReference type="GO" id="GO:0006144">
    <property type="term" value="P:purine nucleobase metabolic process"/>
    <property type="evidence" value="ECO:0007669"/>
    <property type="project" value="UniProtKB-KW"/>
</dbReference>
<dbReference type="EMBL" id="JAPQKO010000008">
    <property type="protein sequence ID" value="KAJ5152315.1"/>
    <property type="molecule type" value="Genomic_DNA"/>
</dbReference>
<keyword evidence="5" id="KW-1185">Reference proteome</keyword>
<reference evidence="4" key="2">
    <citation type="journal article" date="2023" name="IMA Fungus">
        <title>Comparative genomic study of the Penicillium genus elucidates a diverse pangenome and 15 lateral gene transfer events.</title>
        <authorList>
            <person name="Petersen C."/>
            <person name="Sorensen T."/>
            <person name="Nielsen M.R."/>
            <person name="Sondergaard T.E."/>
            <person name="Sorensen J.L."/>
            <person name="Fitzpatrick D.A."/>
            <person name="Frisvad J.C."/>
            <person name="Nielsen K.L."/>
        </authorList>
    </citation>
    <scope>NUCLEOTIDE SEQUENCE</scope>
    <source>
        <strain evidence="4">IBT 21917</strain>
    </source>
</reference>
<dbReference type="PANTHER" id="PTHR37987:SF1">
    <property type="entry name" value="OXO-4-HYDROXY-4-CARBOXY-5-UREIDOIMIDAZOLINE DECARBOXYLASE DOMAIN-CONTAINING PROTEIN"/>
    <property type="match status" value="1"/>
</dbReference>